<dbReference type="InterPro" id="IPR032675">
    <property type="entry name" value="LRR_dom_sf"/>
</dbReference>
<dbReference type="EMBL" id="JAAAXW010000013">
    <property type="protein sequence ID" value="KAF9550066.1"/>
    <property type="molecule type" value="Genomic_DNA"/>
</dbReference>
<evidence type="ECO:0000313" key="2">
    <source>
        <dbReference type="Proteomes" id="UP000723463"/>
    </source>
</evidence>
<organism evidence="1 2">
    <name type="scientific">Mortierella hygrophila</name>
    <dbReference type="NCBI Taxonomy" id="979708"/>
    <lineage>
        <taxon>Eukaryota</taxon>
        <taxon>Fungi</taxon>
        <taxon>Fungi incertae sedis</taxon>
        <taxon>Mucoromycota</taxon>
        <taxon>Mortierellomycotina</taxon>
        <taxon>Mortierellomycetes</taxon>
        <taxon>Mortierellales</taxon>
        <taxon>Mortierellaceae</taxon>
        <taxon>Mortierella</taxon>
    </lineage>
</organism>
<comment type="caution">
    <text evidence="1">The sequence shown here is derived from an EMBL/GenBank/DDBJ whole genome shotgun (WGS) entry which is preliminary data.</text>
</comment>
<dbReference type="GO" id="GO:0019005">
    <property type="term" value="C:SCF ubiquitin ligase complex"/>
    <property type="evidence" value="ECO:0007669"/>
    <property type="project" value="TreeGrafter"/>
</dbReference>
<sequence>MMRKLFYNADLRRSVLPVCREWFWIYRHLIEKETVWDIDLTSSPLSNKTIKNFTGSGRLHWHYGPKCISSRLARNPKQKVQWNELVRALEKNHTRYLQTRRGRKTFHHKLLDDVSTAIFDNPLRHLDFIAFQSLDSLIPTILPFLTFLTTLRLRSRAFGLVSLNAVLEACPLLEIFQAGILGVILELPGPWIPTNKNDSGPVRLPLRSFELENATFEYSNLTSLLAVCQSLKNLRLINIMFMERIDNHPSTLETLQGIDSVSAPYITQRVINPNDHATSLLEHIKQLRLQLRSFHISVYAARTLDLKPGAISSVCPEAAEWTFWSVGLTDTISKELALLTNNVTALDFLWDAGPSGRWGNTLHQYLCQSPHLLHLRAPKTRFQVEHLDLHNRLSIPLEVDESRVAPGIWRCRRLRTLQVSLEWSIHYYENGPAATRIVFGYLSRVCPQLEELHLSSKRRDMYERKLLLWLEGGICLLANLTHLKRLHVGSGYHHFTSEVWELSWMTPSGLNLDHRRARQARMVSWEADILQEQRDDLGSTRAKEGAVGGLIGIAARDTALEEELRNLGKKADVKSMLEQIDSGRCVCWPSLQKISLFDDSEIGRSPAAEMKRLFPGYSHYFTLVANQYQEKNMGSSSSRAHSRSQSLDDLSFLTTATVTSTTTSRKPSPIKIPEILEIIFSYIDNFTLRTSVVCVCRQWYLMNRHRVVREVIWDTEADPTRQEAIASRLLGAGRLWWCSRRHPTRTLVGPDRWVALVKALKESYEQDMAIRQNQILERQQQPENIQSVMRMRPLLYSSLRDLELIGHTHICFKLHKILPYLVTLTRLRLQVVEPGKIQLDRVFQVCPFLESFEVDAKHYVEFPTPWISNDKAQDQQKQQGNTIHPLPPQQREQQSFRQPLLLQSFILRNGQFVQSDLESLLALTPRLQELKLISLRAGTRAEEDEAVLAHRSTSTMACLKSLGIVLRSFHLSLIYPFEAWPHCNMFLVSPKSTDWTFSTQDLLPVMIARLQDTPNVVTRLEIYHHDRAKLVPDSGIHRYLCESPHLLHLKAPYTAYLLEHLDVHSRANLPSSASGPGPGSTVGQKPPGKVWACRNLQSLHLGIHIQYPHETRVQSRIVYGYLSTVCPKIRDLQIDPYYHTVLLPRPILSMDLDAGLCLLSRLRYLETLLIGSAEMTTNSGSKDLAWMVASGWTAESLEERKTIMSGWETMLLDESRQLSTVPLRTLEGPYVDAELIQSLQHLGLLGDVKNTLDKMSQEVENGHYCWPLLQRLSINRPIELGRAPEAEIRRLFPMF</sequence>
<reference evidence="1" key="1">
    <citation type="journal article" date="2020" name="Fungal Divers.">
        <title>Resolving the Mortierellaceae phylogeny through synthesis of multi-gene phylogenetics and phylogenomics.</title>
        <authorList>
            <person name="Vandepol N."/>
            <person name="Liber J."/>
            <person name="Desiro A."/>
            <person name="Na H."/>
            <person name="Kennedy M."/>
            <person name="Barry K."/>
            <person name="Grigoriev I.V."/>
            <person name="Miller A.N."/>
            <person name="O'Donnell K."/>
            <person name="Stajich J.E."/>
            <person name="Bonito G."/>
        </authorList>
    </citation>
    <scope>NUCLEOTIDE SEQUENCE</scope>
    <source>
        <strain evidence="1">NRRL 2591</strain>
    </source>
</reference>
<gene>
    <name evidence="1" type="ORF">EC957_001552</name>
</gene>
<dbReference type="Proteomes" id="UP000723463">
    <property type="component" value="Unassembled WGS sequence"/>
</dbReference>
<proteinExistence type="predicted"/>
<dbReference type="Gene3D" id="3.80.10.10">
    <property type="entry name" value="Ribonuclease Inhibitor"/>
    <property type="match status" value="1"/>
</dbReference>
<keyword evidence="2" id="KW-1185">Reference proteome</keyword>
<dbReference type="PANTHER" id="PTHR13318">
    <property type="entry name" value="PARTNER OF PAIRED, ISOFORM B-RELATED"/>
    <property type="match status" value="1"/>
</dbReference>
<dbReference type="PANTHER" id="PTHR13318:SF106">
    <property type="entry name" value="F-BOX_LRR-REPEAT PROTEIN 2"/>
    <property type="match status" value="1"/>
</dbReference>
<accession>A0A9P6K7V9</accession>
<evidence type="ECO:0000313" key="1">
    <source>
        <dbReference type="EMBL" id="KAF9550066.1"/>
    </source>
</evidence>
<name>A0A9P6K7V9_9FUNG</name>
<evidence type="ECO:0008006" key="3">
    <source>
        <dbReference type="Google" id="ProtNLM"/>
    </source>
</evidence>
<protein>
    <recommendedName>
        <fullName evidence="3">F-box domain-containing protein</fullName>
    </recommendedName>
</protein>
<dbReference type="GO" id="GO:0031146">
    <property type="term" value="P:SCF-dependent proteasomal ubiquitin-dependent protein catabolic process"/>
    <property type="evidence" value="ECO:0007669"/>
    <property type="project" value="TreeGrafter"/>
</dbReference>
<dbReference type="Gene3D" id="1.20.1280.50">
    <property type="match status" value="1"/>
</dbReference>